<evidence type="ECO:0000256" key="4">
    <source>
        <dbReference type="ARBA" id="ARBA00022985"/>
    </source>
</evidence>
<comment type="catalytic activity">
    <reaction evidence="5">
        <text>3-deoxy-alpha-D-manno-oct-2-ulosonate + CTP = CMP-3-deoxy-beta-D-manno-octulosonate + diphosphate</text>
        <dbReference type="Rhea" id="RHEA:23448"/>
        <dbReference type="ChEBI" id="CHEBI:33019"/>
        <dbReference type="ChEBI" id="CHEBI:37563"/>
        <dbReference type="ChEBI" id="CHEBI:85986"/>
        <dbReference type="ChEBI" id="CHEBI:85987"/>
        <dbReference type="EC" id="2.7.7.38"/>
    </reaction>
</comment>
<keyword evidence="4 5" id="KW-0448">Lipopolysaccharide biosynthesis</keyword>
<keyword evidence="2 5" id="KW-0808">Transferase</keyword>
<dbReference type="GO" id="GO:0008690">
    <property type="term" value="F:3-deoxy-manno-octulosonate cytidylyltransferase activity"/>
    <property type="evidence" value="ECO:0007669"/>
    <property type="project" value="UniProtKB-UniRule"/>
</dbReference>
<dbReference type="UniPathway" id="UPA00358">
    <property type="reaction ID" value="UER00476"/>
</dbReference>
<dbReference type="CDD" id="cd02517">
    <property type="entry name" value="CMP-KDO-Synthetase"/>
    <property type="match status" value="1"/>
</dbReference>
<dbReference type="EC" id="2.7.7.38" evidence="5"/>
<dbReference type="GO" id="GO:0005829">
    <property type="term" value="C:cytosol"/>
    <property type="evidence" value="ECO:0007669"/>
    <property type="project" value="TreeGrafter"/>
</dbReference>
<organism evidence="6 7">
    <name type="scientific">Neolewinella agarilytica</name>
    <dbReference type="NCBI Taxonomy" id="478744"/>
    <lineage>
        <taxon>Bacteria</taxon>
        <taxon>Pseudomonadati</taxon>
        <taxon>Bacteroidota</taxon>
        <taxon>Saprospiria</taxon>
        <taxon>Saprospirales</taxon>
        <taxon>Lewinellaceae</taxon>
        <taxon>Neolewinella</taxon>
    </lineage>
</organism>
<proteinExistence type="inferred from homology"/>
<comment type="pathway">
    <text evidence="5">Nucleotide-sugar biosynthesis; CMP-3-deoxy-D-manno-octulosonate biosynthesis; CMP-3-deoxy-D-manno-octulosonate from 3-deoxy-D-manno-octulosonate and CTP: step 1/1.</text>
</comment>
<dbReference type="RefSeq" id="WP_090164791.1">
    <property type="nucleotide sequence ID" value="NZ_FOFB01000001.1"/>
</dbReference>
<accession>A0A1H8YVX6</accession>
<evidence type="ECO:0000256" key="3">
    <source>
        <dbReference type="ARBA" id="ARBA00022695"/>
    </source>
</evidence>
<dbReference type="FunFam" id="3.90.550.10:FF:000011">
    <property type="entry name" value="3-deoxy-manno-octulosonate cytidylyltransferase"/>
    <property type="match status" value="1"/>
</dbReference>
<dbReference type="NCBIfam" id="TIGR00466">
    <property type="entry name" value="kdsB"/>
    <property type="match status" value="1"/>
</dbReference>
<dbReference type="InterPro" id="IPR004528">
    <property type="entry name" value="KdsB"/>
</dbReference>
<dbReference type="Pfam" id="PF02348">
    <property type="entry name" value="CTP_transf_3"/>
    <property type="match status" value="1"/>
</dbReference>
<dbReference type="OrthoDB" id="9815559at2"/>
<dbReference type="SUPFAM" id="SSF53448">
    <property type="entry name" value="Nucleotide-diphospho-sugar transferases"/>
    <property type="match status" value="1"/>
</dbReference>
<dbReference type="AlphaFoldDB" id="A0A1H8YVX6"/>
<dbReference type="InterPro" id="IPR003329">
    <property type="entry name" value="Cytidylyl_trans"/>
</dbReference>
<evidence type="ECO:0000256" key="2">
    <source>
        <dbReference type="ARBA" id="ARBA00022679"/>
    </source>
</evidence>
<evidence type="ECO:0000313" key="6">
    <source>
        <dbReference type="EMBL" id="SEP56272.1"/>
    </source>
</evidence>
<keyword evidence="3 5" id="KW-0548">Nucleotidyltransferase</keyword>
<dbReference type="GO" id="GO:0016020">
    <property type="term" value="C:membrane"/>
    <property type="evidence" value="ECO:0007669"/>
    <property type="project" value="UniProtKB-SubCell"/>
</dbReference>
<keyword evidence="5" id="KW-0963">Cytoplasm</keyword>
<protein>
    <recommendedName>
        <fullName evidence="5">3-deoxy-manno-octulosonate cytidylyltransferase</fullName>
        <ecNumber evidence="5">2.7.7.38</ecNumber>
    </recommendedName>
    <alternativeName>
        <fullName evidence="5">CMP-2-keto-3-deoxyoctulosonic acid synthase</fullName>
        <shortName evidence="5">CKS</shortName>
        <shortName evidence="5">CMP-KDO synthase</shortName>
    </alternativeName>
</protein>
<evidence type="ECO:0000313" key="7">
    <source>
        <dbReference type="Proteomes" id="UP000199021"/>
    </source>
</evidence>
<dbReference type="InParanoid" id="A0A1H8YVX6"/>
<evidence type="ECO:0000256" key="1">
    <source>
        <dbReference type="ARBA" id="ARBA00004370"/>
    </source>
</evidence>
<dbReference type="Proteomes" id="UP000199021">
    <property type="component" value="Unassembled WGS sequence"/>
</dbReference>
<sequence length="244" mass="26935">MTIAIIPARYASTRFPGKPLALIAGITMIQRVYERAKECSAIDKVVVATDDDRIFNHVIGFGGEAMMTKEDHPSGTDRVAEAALAFPDASVIVNIQGDEPFIDPRQIETVVRPFSDPSLAIATLAHRITDERALLSPNVVKVVRDETGRALYFSRHAIPYLRDVPVGQWVQKGKHLQHLGIYAYRAKVLPQLTALAKGKLESDESLEQLRWLAAGFPIQVALTDLPAYGIDTPEDLRKAEAKLK</sequence>
<dbReference type="FunCoup" id="A0A1H8YVX6">
    <property type="interactions" value="8"/>
</dbReference>
<name>A0A1H8YVX6_9BACT</name>
<dbReference type="HAMAP" id="MF_00057">
    <property type="entry name" value="KdsB"/>
    <property type="match status" value="1"/>
</dbReference>
<dbReference type="InterPro" id="IPR029044">
    <property type="entry name" value="Nucleotide-diphossugar_trans"/>
</dbReference>
<reference evidence="7" key="1">
    <citation type="submission" date="2016-10" db="EMBL/GenBank/DDBJ databases">
        <authorList>
            <person name="Varghese N."/>
            <person name="Submissions S."/>
        </authorList>
    </citation>
    <scope>NUCLEOTIDE SEQUENCE [LARGE SCALE GENOMIC DNA]</scope>
    <source>
        <strain evidence="7">DSM 24740</strain>
    </source>
</reference>
<dbReference type="NCBIfam" id="NF003952">
    <property type="entry name" value="PRK05450.1-5"/>
    <property type="match status" value="1"/>
</dbReference>
<gene>
    <name evidence="5" type="primary">kdsB</name>
    <name evidence="6" type="ORF">SAMN05444359_10136</name>
</gene>
<evidence type="ECO:0000256" key="5">
    <source>
        <dbReference type="HAMAP-Rule" id="MF_00057"/>
    </source>
</evidence>
<keyword evidence="7" id="KW-1185">Reference proteome</keyword>
<dbReference type="EMBL" id="FOFB01000001">
    <property type="protein sequence ID" value="SEP56272.1"/>
    <property type="molecule type" value="Genomic_DNA"/>
</dbReference>
<dbReference type="PANTHER" id="PTHR42866:SF2">
    <property type="entry name" value="3-DEOXY-MANNO-OCTULOSONATE CYTIDYLYLTRANSFERASE, MITOCHONDRIAL"/>
    <property type="match status" value="1"/>
</dbReference>
<dbReference type="NCBIfam" id="NF003950">
    <property type="entry name" value="PRK05450.1-3"/>
    <property type="match status" value="1"/>
</dbReference>
<dbReference type="STRING" id="478744.SAMN05444359_10136"/>
<comment type="similarity">
    <text evidence="5">Belongs to the KdsB family.</text>
</comment>
<dbReference type="NCBIfam" id="NF009905">
    <property type="entry name" value="PRK13368.1"/>
    <property type="match status" value="1"/>
</dbReference>
<dbReference type="Gene3D" id="3.90.550.10">
    <property type="entry name" value="Spore Coat Polysaccharide Biosynthesis Protein SpsA, Chain A"/>
    <property type="match status" value="1"/>
</dbReference>
<comment type="subcellular location">
    <subcellularLocation>
        <location evidence="5">Cytoplasm</location>
    </subcellularLocation>
    <subcellularLocation>
        <location evidence="1">Membrane</location>
    </subcellularLocation>
</comment>
<dbReference type="PANTHER" id="PTHR42866">
    <property type="entry name" value="3-DEOXY-MANNO-OCTULOSONATE CYTIDYLYLTRANSFERASE"/>
    <property type="match status" value="1"/>
</dbReference>
<dbReference type="GO" id="GO:0033468">
    <property type="term" value="P:CMP-keto-3-deoxy-D-manno-octulosonic acid biosynthetic process"/>
    <property type="evidence" value="ECO:0007669"/>
    <property type="project" value="UniProtKB-UniRule"/>
</dbReference>
<comment type="function">
    <text evidence="5">Activates KDO (a required 8-carbon sugar) for incorporation into bacterial lipopolysaccharide in Gram-negative bacteria.</text>
</comment>
<dbReference type="GO" id="GO:0009103">
    <property type="term" value="P:lipopolysaccharide biosynthetic process"/>
    <property type="evidence" value="ECO:0007669"/>
    <property type="project" value="UniProtKB-UniRule"/>
</dbReference>